<feature type="compositionally biased region" description="Basic and acidic residues" evidence="1">
    <location>
        <begin position="188"/>
        <end position="197"/>
    </location>
</feature>
<dbReference type="SUPFAM" id="SSF46785">
    <property type="entry name" value="Winged helix' DNA-binding domain"/>
    <property type="match status" value="1"/>
</dbReference>
<dbReference type="Proteomes" id="UP000516428">
    <property type="component" value="Chromosome"/>
</dbReference>
<organism evidence="3 4">
    <name type="scientific">Streptomyces xanthii</name>
    <dbReference type="NCBI Taxonomy" id="2768069"/>
    <lineage>
        <taxon>Bacteria</taxon>
        <taxon>Bacillati</taxon>
        <taxon>Actinomycetota</taxon>
        <taxon>Actinomycetes</taxon>
        <taxon>Kitasatosporales</taxon>
        <taxon>Streptomycetaceae</taxon>
        <taxon>Streptomyces</taxon>
    </lineage>
</organism>
<keyword evidence="4" id="KW-1185">Reference proteome</keyword>
<dbReference type="InterPro" id="IPR036390">
    <property type="entry name" value="WH_DNA-bd_sf"/>
</dbReference>
<reference evidence="3 4" key="1">
    <citation type="submission" date="2020-09" db="EMBL/GenBank/DDBJ databases">
        <title>A novel species.</title>
        <authorList>
            <person name="Gao J."/>
        </authorList>
    </citation>
    <scope>NUCLEOTIDE SEQUENCE [LARGE SCALE GENOMIC DNA]</scope>
    <source>
        <strain evidence="3 4">CRXT-Y-14</strain>
    </source>
</reference>
<name>A0A7H1B299_9ACTN</name>
<dbReference type="InterPro" id="IPR036388">
    <property type="entry name" value="WH-like_DNA-bd_sf"/>
</dbReference>
<dbReference type="EMBL" id="CP061281">
    <property type="protein sequence ID" value="QNS02854.1"/>
    <property type="molecule type" value="Genomic_DNA"/>
</dbReference>
<accession>A0A7H1B299</accession>
<evidence type="ECO:0000313" key="4">
    <source>
        <dbReference type="Proteomes" id="UP000516428"/>
    </source>
</evidence>
<feature type="region of interest" description="Disordered" evidence="1">
    <location>
        <begin position="176"/>
        <end position="197"/>
    </location>
</feature>
<dbReference type="InterPro" id="IPR011991">
    <property type="entry name" value="ArsR-like_HTH"/>
</dbReference>
<dbReference type="Gene3D" id="1.10.10.10">
    <property type="entry name" value="Winged helix-like DNA-binding domain superfamily/Winged helix DNA-binding domain"/>
    <property type="match status" value="1"/>
</dbReference>
<evidence type="ECO:0000256" key="1">
    <source>
        <dbReference type="SAM" id="MobiDB-lite"/>
    </source>
</evidence>
<dbReference type="CDD" id="cd00090">
    <property type="entry name" value="HTH_ARSR"/>
    <property type="match status" value="1"/>
</dbReference>
<protein>
    <submittedName>
        <fullName evidence="3">Helix-turn-helix transcriptional regulator</fullName>
    </submittedName>
</protein>
<evidence type="ECO:0000259" key="2">
    <source>
        <dbReference type="SMART" id="SM00418"/>
    </source>
</evidence>
<feature type="domain" description="HTH arsR-type" evidence="2">
    <location>
        <begin position="11"/>
        <end position="120"/>
    </location>
</feature>
<dbReference type="InterPro" id="IPR001845">
    <property type="entry name" value="HTH_ArsR_DNA-bd_dom"/>
</dbReference>
<dbReference type="SMART" id="SM00418">
    <property type="entry name" value="HTH_ARSR"/>
    <property type="match status" value="1"/>
</dbReference>
<evidence type="ECO:0000313" key="3">
    <source>
        <dbReference type="EMBL" id="QNS02854.1"/>
    </source>
</evidence>
<dbReference type="PANTHER" id="PTHR38600:SF1">
    <property type="entry name" value="TRANSCRIPTIONAL REGULATORY PROTEIN"/>
    <property type="match status" value="1"/>
</dbReference>
<dbReference type="GO" id="GO:0003700">
    <property type="term" value="F:DNA-binding transcription factor activity"/>
    <property type="evidence" value="ECO:0007669"/>
    <property type="project" value="InterPro"/>
</dbReference>
<dbReference type="PANTHER" id="PTHR38600">
    <property type="entry name" value="TRANSCRIPTIONAL REGULATORY PROTEIN"/>
    <property type="match status" value="1"/>
</dbReference>
<dbReference type="KEGG" id="sxn:IAG42_03925"/>
<gene>
    <name evidence="3" type="ORF">IAG42_03925</name>
</gene>
<dbReference type="RefSeq" id="WP_188335609.1">
    <property type="nucleotide sequence ID" value="NZ_CP061281.1"/>
</dbReference>
<dbReference type="AlphaFoldDB" id="A0A7H1B299"/>
<sequence>MTDDDVTLDTQALRVLAHPTRLALLNRLRREGPATARQLARHFELDSGAASYHLRRLAAGGLIEEDTGRGTRRDRWWRALHPASQHDPAEHGGPDGRAYTQAVALTAADTLRRAAGQTVPAMPDAWFAVSAFSDFSVQVTPRELAALKDELYAVVDRYRQREASPGAQAAVVQFQAFPAHPDTDPDAGADRARDAGT</sequence>
<proteinExistence type="predicted"/>
<dbReference type="Pfam" id="PF12840">
    <property type="entry name" value="HTH_20"/>
    <property type="match status" value="1"/>
</dbReference>